<evidence type="ECO:0000256" key="1">
    <source>
        <dbReference type="ARBA" id="ARBA00006765"/>
    </source>
</evidence>
<name>A0AAF0DH45_9EURO</name>
<dbReference type="PROSITE" id="PS00018">
    <property type="entry name" value="EF_HAND_1"/>
    <property type="match status" value="1"/>
</dbReference>
<keyword evidence="3" id="KW-0812">Transmembrane</keyword>
<keyword evidence="3" id="KW-1133">Transmembrane helix</keyword>
<evidence type="ECO:0008006" key="6">
    <source>
        <dbReference type="Google" id="ProtNLM"/>
    </source>
</evidence>
<evidence type="ECO:0000313" key="5">
    <source>
        <dbReference type="Proteomes" id="UP001219355"/>
    </source>
</evidence>
<evidence type="ECO:0000313" key="4">
    <source>
        <dbReference type="EMBL" id="WEW58569.1"/>
    </source>
</evidence>
<organism evidence="4 5">
    <name type="scientific">Emydomyces testavorans</name>
    <dbReference type="NCBI Taxonomy" id="2070801"/>
    <lineage>
        <taxon>Eukaryota</taxon>
        <taxon>Fungi</taxon>
        <taxon>Dikarya</taxon>
        <taxon>Ascomycota</taxon>
        <taxon>Pezizomycotina</taxon>
        <taxon>Eurotiomycetes</taxon>
        <taxon>Eurotiomycetidae</taxon>
        <taxon>Onygenales</taxon>
        <taxon>Nannizziopsiaceae</taxon>
        <taxon>Emydomyces</taxon>
    </lineage>
</organism>
<evidence type="ECO:0000256" key="2">
    <source>
        <dbReference type="ARBA" id="ARBA00022837"/>
    </source>
</evidence>
<dbReference type="PANTHER" id="PTHR31495">
    <property type="entry name" value="PEROXYGENASE 3-RELATED"/>
    <property type="match status" value="1"/>
</dbReference>
<keyword evidence="5" id="KW-1185">Reference proteome</keyword>
<keyword evidence="3" id="KW-0472">Membrane</keyword>
<dbReference type="Proteomes" id="UP001219355">
    <property type="component" value="Chromosome 2"/>
</dbReference>
<dbReference type="EMBL" id="CP120628">
    <property type="protein sequence ID" value="WEW58569.1"/>
    <property type="molecule type" value="Genomic_DNA"/>
</dbReference>
<proteinExistence type="inferred from homology"/>
<dbReference type="Pfam" id="PF05042">
    <property type="entry name" value="Caleosin"/>
    <property type="match status" value="1"/>
</dbReference>
<accession>A0AAF0DH45</accession>
<keyword evidence="2" id="KW-0106">Calcium</keyword>
<sequence length="239" mass="27495">MAHKTMDAQKKLDFDISVKHCPATQLRPPATELERQLAKPNVPRANLAVTRETPRGTEDYCRKYRDYTTLQQHILFWDRNGDGQIAPWDTYVGFRELGFNIVFSLLAAIIINGGFSYPTRLAYSWLPDPLFRIYVGSIHKAKHGSDSGVFDTEGRFNPQMFENIFSEHDKNGEGSLTLTELFNLMHARRCAMDPFGWGAAFFEWGTTWLLIEKDGKIYKEDLRQIYDVSGVVLIRHDDL</sequence>
<reference evidence="4" key="1">
    <citation type="submission" date="2023-03" db="EMBL/GenBank/DDBJ databases">
        <title>Emydomyces testavorans Genome Sequence.</title>
        <authorList>
            <person name="Hoyer L."/>
        </authorList>
    </citation>
    <scope>NUCLEOTIDE SEQUENCE</scope>
    <source>
        <strain evidence="4">16-2883</strain>
    </source>
</reference>
<dbReference type="AlphaFoldDB" id="A0AAF0DH45"/>
<dbReference type="Gene3D" id="1.10.238.10">
    <property type="entry name" value="EF-hand"/>
    <property type="match status" value="1"/>
</dbReference>
<dbReference type="GO" id="GO:0005509">
    <property type="term" value="F:calcium ion binding"/>
    <property type="evidence" value="ECO:0007669"/>
    <property type="project" value="TreeGrafter"/>
</dbReference>
<protein>
    <recommendedName>
        <fullName evidence="6">Caleosin</fullName>
    </recommendedName>
</protein>
<dbReference type="PANTHER" id="PTHR31495:SF0">
    <property type="entry name" value="BINDING PROTEIN CALEOSIN, PUTATIVE (AFU_ORTHOLOGUE AFUA_5G13750)-RELATED"/>
    <property type="match status" value="1"/>
</dbReference>
<dbReference type="InterPro" id="IPR011992">
    <property type="entry name" value="EF-hand-dom_pair"/>
</dbReference>
<dbReference type="GO" id="GO:0004497">
    <property type="term" value="F:monooxygenase activity"/>
    <property type="evidence" value="ECO:0007669"/>
    <property type="project" value="TreeGrafter"/>
</dbReference>
<feature type="transmembrane region" description="Helical" evidence="3">
    <location>
        <begin position="97"/>
        <end position="115"/>
    </location>
</feature>
<dbReference type="InterPro" id="IPR007736">
    <property type="entry name" value="Caleosin-related"/>
</dbReference>
<evidence type="ECO:0000256" key="3">
    <source>
        <dbReference type="SAM" id="Phobius"/>
    </source>
</evidence>
<dbReference type="InterPro" id="IPR018247">
    <property type="entry name" value="EF_Hand_1_Ca_BS"/>
</dbReference>
<dbReference type="SUPFAM" id="SSF47473">
    <property type="entry name" value="EF-hand"/>
    <property type="match status" value="1"/>
</dbReference>
<gene>
    <name evidence="4" type="ORF">PRK78_004037</name>
</gene>
<comment type="similarity">
    <text evidence="1">Belongs to the caleosin family.</text>
</comment>